<feature type="transmembrane region" description="Helical" evidence="1">
    <location>
        <begin position="7"/>
        <end position="26"/>
    </location>
</feature>
<dbReference type="EMBL" id="JBHLUX010000002">
    <property type="protein sequence ID" value="MFC0469194.1"/>
    <property type="molecule type" value="Genomic_DNA"/>
</dbReference>
<proteinExistence type="predicted"/>
<keyword evidence="1" id="KW-0812">Transmembrane</keyword>
<name>A0ABV6K7A7_9BACI</name>
<comment type="caution">
    <text evidence="2">The sequence shown here is derived from an EMBL/GenBank/DDBJ whole genome shotgun (WGS) entry which is preliminary data.</text>
</comment>
<keyword evidence="1" id="KW-0472">Membrane</keyword>
<sequence>MRRQRSPFIIIIPVIFIVVLLIFMLMPSETNQAKKVVNQFYKYEQKAEFGSSWELFHPEMKNKFSKSAYMQDRVHTFMGHFGAETFTFSKTRPKKIKNWKMTKESDPIEVYEIVVTKDYKGKYGHFTFAQYVYVSLDEEQPNILWDYKE</sequence>
<organism evidence="2 3">
    <name type="scientific">Halalkalibacter kiskunsagensis</name>
    <dbReference type="NCBI Taxonomy" id="1548599"/>
    <lineage>
        <taxon>Bacteria</taxon>
        <taxon>Bacillati</taxon>
        <taxon>Bacillota</taxon>
        <taxon>Bacilli</taxon>
        <taxon>Bacillales</taxon>
        <taxon>Bacillaceae</taxon>
        <taxon>Halalkalibacter</taxon>
    </lineage>
</organism>
<keyword evidence="3" id="KW-1185">Reference proteome</keyword>
<dbReference type="RefSeq" id="WP_335963480.1">
    <property type="nucleotide sequence ID" value="NZ_JAXBLX010000052.1"/>
</dbReference>
<evidence type="ECO:0000313" key="3">
    <source>
        <dbReference type="Proteomes" id="UP001589838"/>
    </source>
</evidence>
<accession>A0ABV6K7A7</accession>
<dbReference type="InterPro" id="IPR032710">
    <property type="entry name" value="NTF2-like_dom_sf"/>
</dbReference>
<reference evidence="2 3" key="1">
    <citation type="submission" date="2024-09" db="EMBL/GenBank/DDBJ databases">
        <authorList>
            <person name="Sun Q."/>
            <person name="Mori K."/>
        </authorList>
    </citation>
    <scope>NUCLEOTIDE SEQUENCE [LARGE SCALE GENOMIC DNA]</scope>
    <source>
        <strain evidence="2 3">NCAIM B.02610</strain>
    </source>
</reference>
<dbReference type="Proteomes" id="UP001589838">
    <property type="component" value="Unassembled WGS sequence"/>
</dbReference>
<dbReference type="SUPFAM" id="SSF54427">
    <property type="entry name" value="NTF2-like"/>
    <property type="match status" value="1"/>
</dbReference>
<evidence type="ECO:0000313" key="2">
    <source>
        <dbReference type="EMBL" id="MFC0469194.1"/>
    </source>
</evidence>
<evidence type="ECO:0008006" key="4">
    <source>
        <dbReference type="Google" id="ProtNLM"/>
    </source>
</evidence>
<keyword evidence="1" id="KW-1133">Transmembrane helix</keyword>
<gene>
    <name evidence="2" type="ORF">ACFFHM_01155</name>
</gene>
<evidence type="ECO:0000256" key="1">
    <source>
        <dbReference type="SAM" id="Phobius"/>
    </source>
</evidence>
<protein>
    <recommendedName>
        <fullName evidence="4">DUF4829 domain-containing protein</fullName>
    </recommendedName>
</protein>